<gene>
    <name evidence="2" type="ORF">FOY91_02530</name>
</gene>
<protein>
    <submittedName>
        <fullName evidence="2">Conjugal transfer protein TraE</fullName>
    </submittedName>
</protein>
<organism evidence="2 3">
    <name type="scientific">Alterirhizorhabdus solaris</name>
    <dbReference type="NCBI Taxonomy" id="2529389"/>
    <lineage>
        <taxon>Bacteria</taxon>
        <taxon>Pseudomonadati</taxon>
        <taxon>Pseudomonadota</taxon>
        <taxon>Alphaproteobacteria</taxon>
        <taxon>Sphingomonadales</taxon>
        <taxon>Rhizorhabdaceae</taxon>
        <taxon>Alterirhizorhabdus</taxon>
    </lineage>
</organism>
<accession>A0A558RC73</accession>
<evidence type="ECO:0000313" key="3">
    <source>
        <dbReference type="Proteomes" id="UP000318681"/>
    </source>
</evidence>
<dbReference type="Pfam" id="PF05309">
    <property type="entry name" value="TraE"/>
    <property type="match status" value="1"/>
</dbReference>
<evidence type="ECO:0000313" key="2">
    <source>
        <dbReference type="EMBL" id="TVV76940.1"/>
    </source>
</evidence>
<sequence length="190" mass="21105">MDYSYQHTQGQRVLRQRNLLGIAALVLGGAVALLLLISATRNREIVLQPVIRSPLTISSAGVSREYLELVTRDAAILTLTRSPGTLEYWMDSVLQIVSPKAEGRIKADLLRIVNEQRGSSISQFFNIQSMEIDPKNLRSSVSGTLNTVVGQKVVTSERRTFQFDWEYSGLSLKLIGFGMVQPVKKGRIGE</sequence>
<keyword evidence="1" id="KW-1133">Transmembrane helix</keyword>
<dbReference type="OrthoDB" id="7405099at2"/>
<dbReference type="RefSeq" id="WP_145147809.1">
    <property type="nucleotide sequence ID" value="NZ_VNIM01000005.1"/>
</dbReference>
<dbReference type="EMBL" id="VNIM01000005">
    <property type="protein sequence ID" value="TVV76940.1"/>
    <property type="molecule type" value="Genomic_DNA"/>
</dbReference>
<comment type="caution">
    <text evidence="2">The sequence shown here is derived from an EMBL/GenBank/DDBJ whole genome shotgun (WGS) entry which is preliminary data.</text>
</comment>
<dbReference type="AlphaFoldDB" id="A0A558RC73"/>
<feature type="transmembrane region" description="Helical" evidence="1">
    <location>
        <begin position="20"/>
        <end position="39"/>
    </location>
</feature>
<reference evidence="2 3" key="1">
    <citation type="submission" date="2019-07" db="EMBL/GenBank/DDBJ databases">
        <title>Sphingomonas solaris sp. nov., isolated from a solar panel from Boston, Massachusetts.</title>
        <authorList>
            <person name="Tanner K."/>
            <person name="Pascual J."/>
            <person name="Mancuso C."/>
            <person name="Pereto J."/>
            <person name="Khalil A."/>
            <person name="Vilanova C."/>
        </authorList>
    </citation>
    <scope>NUCLEOTIDE SEQUENCE [LARGE SCALE GENOMIC DNA]</scope>
    <source>
        <strain evidence="2 3">R4DWN</strain>
    </source>
</reference>
<name>A0A558RC73_9SPHN</name>
<evidence type="ECO:0000256" key="1">
    <source>
        <dbReference type="SAM" id="Phobius"/>
    </source>
</evidence>
<dbReference type="Proteomes" id="UP000318681">
    <property type="component" value="Unassembled WGS sequence"/>
</dbReference>
<dbReference type="InterPro" id="IPR007973">
    <property type="entry name" value="Pilus_assembly_TraE"/>
</dbReference>
<keyword evidence="3" id="KW-1185">Reference proteome</keyword>
<proteinExistence type="predicted"/>
<keyword evidence="1" id="KW-0472">Membrane</keyword>
<keyword evidence="1" id="KW-0812">Transmembrane</keyword>